<evidence type="ECO:0008006" key="12">
    <source>
        <dbReference type="Google" id="ProtNLM"/>
    </source>
</evidence>
<feature type="domain" description="Methyl-accepting transducer" evidence="7">
    <location>
        <begin position="373"/>
        <end position="609"/>
    </location>
</feature>
<dbReference type="InterPro" id="IPR000727">
    <property type="entry name" value="T_SNARE_dom"/>
</dbReference>
<evidence type="ECO:0000259" key="9">
    <source>
        <dbReference type="PROSITE" id="PS50885"/>
    </source>
</evidence>
<dbReference type="PRINTS" id="PR00260">
    <property type="entry name" value="CHEMTRNSDUCR"/>
</dbReference>
<dbReference type="GO" id="GO:0006935">
    <property type="term" value="P:chemotaxis"/>
    <property type="evidence" value="ECO:0007669"/>
    <property type="project" value="InterPro"/>
</dbReference>
<dbReference type="InterPro" id="IPR003660">
    <property type="entry name" value="HAMP_dom"/>
</dbReference>
<dbReference type="Gene3D" id="6.10.340.10">
    <property type="match status" value="1"/>
</dbReference>
<dbReference type="InterPro" id="IPR004090">
    <property type="entry name" value="Chemotax_Me-accpt_rcpt"/>
</dbReference>
<dbReference type="SMART" id="SM00304">
    <property type="entry name" value="HAMP"/>
    <property type="match status" value="1"/>
</dbReference>
<comment type="subcellular location">
    <subcellularLocation>
        <location evidence="1">Cell inner membrane</location>
        <topology evidence="1">Multi-pass membrane protein</topology>
    </subcellularLocation>
</comment>
<dbReference type="CDD" id="cd06225">
    <property type="entry name" value="HAMP"/>
    <property type="match status" value="1"/>
</dbReference>
<dbReference type="EMBL" id="MTSM01000018">
    <property type="protein sequence ID" value="OPX54806.1"/>
    <property type="molecule type" value="Genomic_DNA"/>
</dbReference>
<keyword evidence="3 5" id="KW-0807">Transducer</keyword>
<feature type="transmembrane region" description="Helical" evidence="6">
    <location>
        <begin position="295"/>
        <end position="317"/>
    </location>
</feature>
<keyword evidence="6" id="KW-0812">Transmembrane</keyword>
<dbReference type="Proteomes" id="UP000191418">
    <property type="component" value="Unassembled WGS sequence"/>
</dbReference>
<evidence type="ECO:0000256" key="6">
    <source>
        <dbReference type="SAM" id="Phobius"/>
    </source>
</evidence>
<evidence type="ECO:0000256" key="1">
    <source>
        <dbReference type="ARBA" id="ARBA00004429"/>
    </source>
</evidence>
<dbReference type="Pfam" id="PF00015">
    <property type="entry name" value="MCPsignal"/>
    <property type="match status" value="1"/>
</dbReference>
<evidence type="ECO:0000256" key="4">
    <source>
        <dbReference type="ARBA" id="ARBA00029447"/>
    </source>
</evidence>
<keyword evidence="6" id="KW-0472">Membrane</keyword>
<dbReference type="RefSeq" id="WP_078745955.1">
    <property type="nucleotide sequence ID" value="NZ_MTSM01000018.1"/>
</dbReference>
<evidence type="ECO:0000259" key="8">
    <source>
        <dbReference type="PROSITE" id="PS50192"/>
    </source>
</evidence>
<feature type="domain" description="T-SNARE coiled-coil homology" evidence="8">
    <location>
        <begin position="560"/>
        <end position="622"/>
    </location>
</feature>
<dbReference type="GO" id="GO:0005886">
    <property type="term" value="C:plasma membrane"/>
    <property type="evidence" value="ECO:0007669"/>
    <property type="project" value="UniProtKB-SubCell"/>
</dbReference>
<evidence type="ECO:0000256" key="3">
    <source>
        <dbReference type="ARBA" id="ARBA00023224"/>
    </source>
</evidence>
<keyword evidence="11" id="KW-1185">Reference proteome</keyword>
<evidence type="ECO:0000313" key="11">
    <source>
        <dbReference type="Proteomes" id="UP000191418"/>
    </source>
</evidence>
<dbReference type="AlphaFoldDB" id="A0A1V4T2N2"/>
<dbReference type="InterPro" id="IPR004089">
    <property type="entry name" value="MCPsignal_dom"/>
</dbReference>
<evidence type="ECO:0000256" key="5">
    <source>
        <dbReference type="PROSITE-ProRule" id="PRU00284"/>
    </source>
</evidence>
<dbReference type="PANTHER" id="PTHR32089">
    <property type="entry name" value="METHYL-ACCEPTING CHEMOTAXIS PROTEIN MCPB"/>
    <property type="match status" value="1"/>
</dbReference>
<dbReference type="GO" id="GO:0007165">
    <property type="term" value="P:signal transduction"/>
    <property type="evidence" value="ECO:0007669"/>
    <property type="project" value="UniProtKB-KW"/>
</dbReference>
<keyword evidence="2" id="KW-1003">Cell membrane</keyword>
<feature type="transmembrane region" description="Helical" evidence="6">
    <location>
        <begin position="13"/>
        <end position="33"/>
    </location>
</feature>
<dbReference type="STRING" id="64969.SAMN02745127_02400"/>
<sequence>MMSNQTFALGSKLLRPVIITTVVLAVVQTLLFVSLTRSGGHNLVQEVSAKLSAENGKVSTELSHASDRVNSRINEMAEGVSVKLAANLKQQLDQEKMATVKLLENSLLDTSRNMAVLLAAVAPQAIWDRDTPQLTQYVKMAHESGHVVFAGYYDSFGKRMTRYLDRKNELVKELMAQGGEGAALDRVIAAAKSHPRVMLIEQPISPSGAEIGRFVLGVSRDTVISNTEKMESGFNTLTKNSIDSVKTSLTEGASKTVADLQTRLDAIQSHNDGARQATENHIENASTDMVEQMTIVSLVSALVLTVVLVFVLSVRILNRVNILTDALSDLSEGEGDLTRRISVKGSDEIALMAEKVNHFVHAIQVIVGDVQSVAKHTTGVVDAMHHSNLQASDASSRQQQAVELATAAVAHIADSVAEVGSSITHTLQNVDKIRTETGQSASISRQVRHDIEALVKDVQTTAEVINTLASQSDQIGDVLDMIKAIAEQTNLLALNAAIEAARAGESGRGFAVVADEVRTLASRTQQSTEEIELKIDQLQAGAKQAVQAINDAGEMAKRSIAAIRQSDERLANVNESVADLHAMSSDMTRMTQEQAQRTESMTASLEQIFTESHITSDAVGKAAQTSQTLEQLAHELGQKVGRFKV</sequence>
<organism evidence="10 11">
    <name type="scientific">Oceanospirillum multiglobuliferum</name>
    <dbReference type="NCBI Taxonomy" id="64969"/>
    <lineage>
        <taxon>Bacteria</taxon>
        <taxon>Pseudomonadati</taxon>
        <taxon>Pseudomonadota</taxon>
        <taxon>Gammaproteobacteria</taxon>
        <taxon>Oceanospirillales</taxon>
        <taxon>Oceanospirillaceae</taxon>
        <taxon>Oceanospirillum</taxon>
    </lineage>
</organism>
<dbReference type="PROSITE" id="PS50192">
    <property type="entry name" value="T_SNARE"/>
    <property type="match status" value="1"/>
</dbReference>
<name>A0A1V4T2N2_9GAMM</name>
<evidence type="ECO:0000256" key="2">
    <source>
        <dbReference type="ARBA" id="ARBA00022519"/>
    </source>
</evidence>
<proteinExistence type="inferred from homology"/>
<reference evidence="10 11" key="1">
    <citation type="submission" date="2017-01" db="EMBL/GenBank/DDBJ databases">
        <title>Genome Sequencing of a Marine Spirillum, Oceanospirillum multiglobuliferum ATCC 33336, from Japan.</title>
        <authorList>
            <person name="Carney J.G."/>
            <person name="Trachtenberg A.M."/>
            <person name="Rheaume B.A."/>
            <person name="Linnane J.D."/>
            <person name="Pitts N.L."/>
            <person name="Mykles D.L."/>
            <person name="Maclea K.S."/>
        </authorList>
    </citation>
    <scope>NUCLEOTIDE SEQUENCE [LARGE SCALE GENOMIC DNA]</scope>
    <source>
        <strain evidence="10 11">ATCC 33336</strain>
    </source>
</reference>
<dbReference type="PROSITE" id="PS50111">
    <property type="entry name" value="CHEMOTAXIS_TRANSDUC_2"/>
    <property type="match status" value="1"/>
</dbReference>
<dbReference type="Pfam" id="PF00672">
    <property type="entry name" value="HAMP"/>
    <property type="match status" value="1"/>
</dbReference>
<dbReference type="GO" id="GO:0004888">
    <property type="term" value="F:transmembrane signaling receptor activity"/>
    <property type="evidence" value="ECO:0007669"/>
    <property type="project" value="InterPro"/>
</dbReference>
<comment type="similarity">
    <text evidence="4">Belongs to the methyl-accepting chemotaxis (MCP) protein family.</text>
</comment>
<dbReference type="SMART" id="SM00283">
    <property type="entry name" value="MA"/>
    <property type="match status" value="1"/>
</dbReference>
<accession>A0A1V4T2N2</accession>
<feature type="domain" description="HAMP" evidence="9">
    <location>
        <begin position="314"/>
        <end position="368"/>
    </location>
</feature>
<dbReference type="Gene3D" id="1.10.287.950">
    <property type="entry name" value="Methyl-accepting chemotaxis protein"/>
    <property type="match status" value="1"/>
</dbReference>
<evidence type="ECO:0000259" key="7">
    <source>
        <dbReference type="PROSITE" id="PS50111"/>
    </source>
</evidence>
<dbReference type="FunFam" id="1.10.287.950:FF:000001">
    <property type="entry name" value="Methyl-accepting chemotaxis sensory transducer"/>
    <property type="match status" value="1"/>
</dbReference>
<gene>
    <name evidence="10" type="ORF">BTE48_12345</name>
</gene>
<dbReference type="PANTHER" id="PTHR32089:SF112">
    <property type="entry name" value="LYSOZYME-LIKE PROTEIN-RELATED"/>
    <property type="match status" value="1"/>
</dbReference>
<keyword evidence="6" id="KW-1133">Transmembrane helix</keyword>
<comment type="caution">
    <text evidence="10">The sequence shown here is derived from an EMBL/GenBank/DDBJ whole genome shotgun (WGS) entry which is preliminary data.</text>
</comment>
<keyword evidence="2" id="KW-0997">Cell inner membrane</keyword>
<evidence type="ECO:0000313" key="10">
    <source>
        <dbReference type="EMBL" id="OPX54806.1"/>
    </source>
</evidence>
<dbReference type="SUPFAM" id="SSF58104">
    <property type="entry name" value="Methyl-accepting chemotaxis protein (MCP) signaling domain"/>
    <property type="match status" value="1"/>
</dbReference>
<dbReference type="PROSITE" id="PS50885">
    <property type="entry name" value="HAMP"/>
    <property type="match status" value="1"/>
</dbReference>
<protein>
    <recommendedName>
        <fullName evidence="12">Methyl-accepting chemotaxis protein</fullName>
    </recommendedName>
</protein>